<evidence type="ECO:0000256" key="10">
    <source>
        <dbReference type="ARBA" id="ARBA00023012"/>
    </source>
</evidence>
<proteinExistence type="predicted"/>
<dbReference type="PROSITE" id="PS50112">
    <property type="entry name" value="PAS"/>
    <property type="match status" value="1"/>
</dbReference>
<keyword evidence="7" id="KW-0418">Kinase</keyword>
<keyword evidence="4" id="KW-0808">Transferase</keyword>
<evidence type="ECO:0000256" key="5">
    <source>
        <dbReference type="ARBA" id="ARBA00022692"/>
    </source>
</evidence>
<reference evidence="15" key="1">
    <citation type="submission" date="2020-07" db="EMBL/GenBank/DDBJ databases">
        <title>Huge and variable diversity of episymbiotic CPR bacteria and DPANN archaea in groundwater ecosystems.</title>
        <authorList>
            <person name="He C.Y."/>
            <person name="Keren R."/>
            <person name="Whittaker M."/>
            <person name="Farag I.F."/>
            <person name="Doudna J."/>
            <person name="Cate J.H.D."/>
            <person name="Banfield J.F."/>
        </authorList>
    </citation>
    <scope>NUCLEOTIDE SEQUENCE</scope>
    <source>
        <strain evidence="15">NC_groundwater_1664_Pr3_B-0.1um_52_9</strain>
    </source>
</reference>
<dbReference type="GO" id="GO:0007234">
    <property type="term" value="P:osmosensory signaling via phosphorelay pathway"/>
    <property type="evidence" value="ECO:0007669"/>
    <property type="project" value="TreeGrafter"/>
</dbReference>
<dbReference type="CDD" id="cd00130">
    <property type="entry name" value="PAS"/>
    <property type="match status" value="1"/>
</dbReference>
<dbReference type="InterPro" id="IPR003661">
    <property type="entry name" value="HisK_dim/P_dom"/>
</dbReference>
<evidence type="ECO:0000256" key="1">
    <source>
        <dbReference type="ARBA" id="ARBA00000085"/>
    </source>
</evidence>
<dbReference type="GO" id="GO:0000155">
    <property type="term" value="F:phosphorelay sensor kinase activity"/>
    <property type="evidence" value="ECO:0007669"/>
    <property type="project" value="InterPro"/>
</dbReference>
<comment type="caution">
    <text evidence="15">The sequence shown here is derived from an EMBL/GenBank/DDBJ whole genome shotgun (WGS) entry which is preliminary data.</text>
</comment>
<dbReference type="EC" id="2.7.13.3" evidence="3"/>
<comment type="catalytic activity">
    <reaction evidence="1">
        <text>ATP + protein L-histidine = ADP + protein N-phospho-L-histidine.</text>
        <dbReference type="EC" id="2.7.13.3"/>
    </reaction>
</comment>
<dbReference type="SUPFAM" id="SSF55785">
    <property type="entry name" value="PYP-like sensor domain (PAS domain)"/>
    <property type="match status" value="1"/>
</dbReference>
<dbReference type="AlphaFoldDB" id="A0A9D6V6K6"/>
<accession>A0A9D6V6K6</accession>
<evidence type="ECO:0000256" key="7">
    <source>
        <dbReference type="ARBA" id="ARBA00022777"/>
    </source>
</evidence>
<protein>
    <recommendedName>
        <fullName evidence="3">histidine kinase</fullName>
        <ecNumber evidence="3">2.7.13.3</ecNumber>
    </recommendedName>
</protein>
<dbReference type="GO" id="GO:0005524">
    <property type="term" value="F:ATP binding"/>
    <property type="evidence" value="ECO:0007669"/>
    <property type="project" value="UniProtKB-KW"/>
</dbReference>
<keyword evidence="8" id="KW-0067">ATP-binding</keyword>
<keyword evidence="5 12" id="KW-0812">Transmembrane</keyword>
<evidence type="ECO:0000259" key="13">
    <source>
        <dbReference type="PROSITE" id="PS50112"/>
    </source>
</evidence>
<dbReference type="Gene3D" id="1.10.287.130">
    <property type="match status" value="1"/>
</dbReference>
<evidence type="ECO:0000256" key="4">
    <source>
        <dbReference type="ARBA" id="ARBA00022679"/>
    </source>
</evidence>
<keyword evidence="10" id="KW-0902">Two-component regulatory system</keyword>
<dbReference type="SMART" id="SM00388">
    <property type="entry name" value="HisKA"/>
    <property type="match status" value="1"/>
</dbReference>
<dbReference type="InterPro" id="IPR000014">
    <property type="entry name" value="PAS"/>
</dbReference>
<evidence type="ECO:0000259" key="14">
    <source>
        <dbReference type="PROSITE" id="PS50113"/>
    </source>
</evidence>
<dbReference type="Proteomes" id="UP000807825">
    <property type="component" value="Unassembled WGS sequence"/>
</dbReference>
<dbReference type="SMART" id="SM00091">
    <property type="entry name" value="PAS"/>
    <property type="match status" value="1"/>
</dbReference>
<evidence type="ECO:0000256" key="9">
    <source>
        <dbReference type="ARBA" id="ARBA00022989"/>
    </source>
</evidence>
<comment type="subcellular location">
    <subcellularLocation>
        <location evidence="2">Membrane</location>
        <topology evidence="2">Multi-pass membrane protein</topology>
    </subcellularLocation>
</comment>
<dbReference type="InterPro" id="IPR036097">
    <property type="entry name" value="HisK_dim/P_sf"/>
</dbReference>
<dbReference type="InterPro" id="IPR035965">
    <property type="entry name" value="PAS-like_dom_sf"/>
</dbReference>
<feature type="domain" description="PAS" evidence="13">
    <location>
        <begin position="355"/>
        <end position="418"/>
    </location>
</feature>
<name>A0A9D6V6K6_9BACT</name>
<keyword evidence="11 12" id="KW-0472">Membrane</keyword>
<evidence type="ECO:0000256" key="11">
    <source>
        <dbReference type="ARBA" id="ARBA00023136"/>
    </source>
</evidence>
<dbReference type="Pfam" id="PF08448">
    <property type="entry name" value="PAS_4"/>
    <property type="match status" value="1"/>
</dbReference>
<evidence type="ECO:0000256" key="8">
    <source>
        <dbReference type="ARBA" id="ARBA00022840"/>
    </source>
</evidence>
<dbReference type="CDD" id="cd00082">
    <property type="entry name" value="HisKA"/>
    <property type="match status" value="1"/>
</dbReference>
<dbReference type="InterPro" id="IPR050351">
    <property type="entry name" value="BphY/WalK/GraS-like"/>
</dbReference>
<dbReference type="Pfam" id="PF00512">
    <property type="entry name" value="HisKA"/>
    <property type="match status" value="1"/>
</dbReference>
<dbReference type="NCBIfam" id="TIGR00229">
    <property type="entry name" value="sensory_box"/>
    <property type="match status" value="1"/>
</dbReference>
<dbReference type="Gene3D" id="3.30.450.20">
    <property type="entry name" value="PAS domain"/>
    <property type="match status" value="1"/>
</dbReference>
<evidence type="ECO:0000313" key="15">
    <source>
        <dbReference type="EMBL" id="MBI5252527.1"/>
    </source>
</evidence>
<keyword evidence="6" id="KW-0547">Nucleotide-binding</keyword>
<dbReference type="SUPFAM" id="SSF47384">
    <property type="entry name" value="Homodimeric domain of signal transducing histidine kinase"/>
    <property type="match status" value="1"/>
</dbReference>
<evidence type="ECO:0000256" key="2">
    <source>
        <dbReference type="ARBA" id="ARBA00004141"/>
    </source>
</evidence>
<dbReference type="GO" id="GO:0016020">
    <property type="term" value="C:membrane"/>
    <property type="evidence" value="ECO:0007669"/>
    <property type="project" value="UniProtKB-SubCell"/>
</dbReference>
<dbReference type="InterPro" id="IPR013656">
    <property type="entry name" value="PAS_4"/>
</dbReference>
<feature type="transmembrane region" description="Helical" evidence="12">
    <location>
        <begin position="291"/>
        <end position="313"/>
    </location>
</feature>
<keyword evidence="9 12" id="KW-1133">Transmembrane helix</keyword>
<evidence type="ECO:0000256" key="6">
    <source>
        <dbReference type="ARBA" id="ARBA00022741"/>
    </source>
</evidence>
<sequence>MAVTRARTLQKAIVVSSLFGIVSVGVIVAAVSIFPLYEHFKKEEELNLTLALNTKTMAMEEYLARAKDVALQISARTIARQRLEDYNAGRIGLEELVAFTTEVLADAMTYSQEVWGIYRLNQRGQTVVQIGIDLPQEFWPSVDERMQEPYFCGPVRIGMSPYLIVVTPILNRVSERVGTDIVLFRLYHLERIVEDYIGLGRTGETIIGIVLPENVDIVFPLRKEKGSVSRRVSRESSLGAALVKASNQQQGISIDHQNNDVIVYGPIRYVDWGIAVRMERDELYAPVTKQIVATLKTIVALIFLGTLGIGLLVRPLTGKMIIHTDELAREIEEKTASLQRELEGRKRMERWLVDSERRYRVLLEEVPDVIFILDLEGRFTYVNTQVERFLDFAVNQILETRLTDYVASEDRPRAQTILLIGLDSIWDEELAMIAQGGNRKYARIRCKASQAEDGGSIRFEGVMRDITRRRALEEELKSSREELLEKIKIIDDLYEHIVQQGKSKAIADHTAEVAHELRQPLAIIGGFARRIARQLDSCELRDDGGQRESCGIMISEIQRLERILGSLIDFTRHESV</sequence>
<dbReference type="GO" id="GO:0000156">
    <property type="term" value="F:phosphorelay response regulator activity"/>
    <property type="evidence" value="ECO:0007669"/>
    <property type="project" value="TreeGrafter"/>
</dbReference>
<dbReference type="PANTHER" id="PTHR42878">
    <property type="entry name" value="TWO-COMPONENT HISTIDINE KINASE"/>
    <property type="match status" value="1"/>
</dbReference>
<evidence type="ECO:0000313" key="16">
    <source>
        <dbReference type="Proteomes" id="UP000807825"/>
    </source>
</evidence>
<dbReference type="GO" id="GO:0030295">
    <property type="term" value="F:protein kinase activator activity"/>
    <property type="evidence" value="ECO:0007669"/>
    <property type="project" value="TreeGrafter"/>
</dbReference>
<feature type="non-terminal residue" evidence="15">
    <location>
        <position position="576"/>
    </location>
</feature>
<evidence type="ECO:0000256" key="12">
    <source>
        <dbReference type="SAM" id="Phobius"/>
    </source>
</evidence>
<evidence type="ECO:0000256" key="3">
    <source>
        <dbReference type="ARBA" id="ARBA00012438"/>
    </source>
</evidence>
<dbReference type="PANTHER" id="PTHR42878:SF7">
    <property type="entry name" value="SENSOR HISTIDINE KINASE GLRK"/>
    <property type="match status" value="1"/>
</dbReference>
<dbReference type="PROSITE" id="PS50113">
    <property type="entry name" value="PAC"/>
    <property type="match status" value="1"/>
</dbReference>
<dbReference type="InterPro" id="IPR000700">
    <property type="entry name" value="PAS-assoc_C"/>
</dbReference>
<dbReference type="EMBL" id="JACRDE010000621">
    <property type="protein sequence ID" value="MBI5252527.1"/>
    <property type="molecule type" value="Genomic_DNA"/>
</dbReference>
<feature type="domain" description="PAC" evidence="14">
    <location>
        <begin position="426"/>
        <end position="478"/>
    </location>
</feature>
<feature type="transmembrane region" description="Helical" evidence="12">
    <location>
        <begin position="12"/>
        <end position="37"/>
    </location>
</feature>
<organism evidence="15 16">
    <name type="scientific">Desulfomonile tiedjei</name>
    <dbReference type="NCBI Taxonomy" id="2358"/>
    <lineage>
        <taxon>Bacteria</taxon>
        <taxon>Pseudomonadati</taxon>
        <taxon>Thermodesulfobacteriota</taxon>
        <taxon>Desulfomonilia</taxon>
        <taxon>Desulfomonilales</taxon>
        <taxon>Desulfomonilaceae</taxon>
        <taxon>Desulfomonile</taxon>
    </lineage>
</organism>
<gene>
    <name evidence="15" type="ORF">HY912_23785</name>
</gene>